<feature type="domain" description="PRD" evidence="9">
    <location>
        <begin position="179"/>
        <end position="284"/>
    </location>
</feature>
<dbReference type="PROSITE" id="PS51094">
    <property type="entry name" value="PTS_EIIA_TYPE_2"/>
    <property type="match status" value="1"/>
</dbReference>
<dbReference type="Proteomes" id="UP000044616">
    <property type="component" value="Unassembled WGS sequence"/>
</dbReference>
<feature type="domain" description="PRD" evidence="9">
    <location>
        <begin position="289"/>
        <end position="396"/>
    </location>
</feature>
<gene>
    <name evidence="10" type="primary">licR_2</name>
    <name evidence="10" type="ORF">ERS140147_00423</name>
</gene>
<dbReference type="SUPFAM" id="SSF63520">
    <property type="entry name" value="PTS-regulatory domain, PRD"/>
    <property type="match status" value="2"/>
</dbReference>
<dbReference type="SUPFAM" id="SSF46785">
    <property type="entry name" value="Winged helix' DNA-binding domain"/>
    <property type="match status" value="2"/>
</dbReference>
<feature type="domain" description="PTS EIIA type-2" evidence="7">
    <location>
        <begin position="504"/>
        <end position="647"/>
    </location>
</feature>
<dbReference type="Gene3D" id="1.10.10.10">
    <property type="entry name" value="Winged helix-like DNA-binding domain superfamily/Winged helix DNA-binding domain"/>
    <property type="match status" value="2"/>
</dbReference>
<dbReference type="SUPFAM" id="SSF52794">
    <property type="entry name" value="PTS system IIB component-like"/>
    <property type="match status" value="1"/>
</dbReference>
<dbReference type="PANTHER" id="PTHR30185:SF12">
    <property type="entry name" value="TRANSCRIPTIONAL REGULATOR MANR"/>
    <property type="match status" value="1"/>
</dbReference>
<reference evidence="10 11" key="1">
    <citation type="submission" date="2014-05" db="EMBL/GenBank/DDBJ databases">
        <authorList>
            <person name="Aslett A.Martin."/>
            <person name="De Silva Nishadi"/>
        </authorList>
    </citation>
    <scope>NUCLEOTIDE SEQUENCE [LARGE SCALE GENOMIC DNA]</scope>
</reference>
<dbReference type="InterPro" id="IPR050661">
    <property type="entry name" value="BglG_antiterminators"/>
</dbReference>
<dbReference type="Pfam" id="PF00359">
    <property type="entry name" value="PTS_EIIA_2"/>
    <property type="match status" value="1"/>
</dbReference>
<dbReference type="EMBL" id="CCEH01000002">
    <property type="protein sequence ID" value="CDR27225.1"/>
    <property type="molecule type" value="Genomic_DNA"/>
</dbReference>
<evidence type="ECO:0000259" key="9">
    <source>
        <dbReference type="PROSITE" id="PS51372"/>
    </source>
</evidence>
<dbReference type="InterPro" id="IPR002178">
    <property type="entry name" value="PTS_EIIA_type-2_dom"/>
</dbReference>
<evidence type="ECO:0000313" key="11">
    <source>
        <dbReference type="Proteomes" id="UP000044616"/>
    </source>
</evidence>
<dbReference type="CDD" id="cd05568">
    <property type="entry name" value="PTS_IIB_bgl_like"/>
    <property type="match status" value="1"/>
</dbReference>
<dbReference type="PROSITE" id="PS51099">
    <property type="entry name" value="PTS_EIIB_TYPE_2"/>
    <property type="match status" value="1"/>
</dbReference>
<dbReference type="Pfam" id="PF08279">
    <property type="entry name" value="HTH_11"/>
    <property type="match status" value="1"/>
</dbReference>
<dbReference type="RefSeq" id="WP_047529328.1">
    <property type="nucleotide sequence ID" value="NZ_CCEH01000002.1"/>
</dbReference>
<dbReference type="InterPro" id="IPR013196">
    <property type="entry name" value="HTH_11"/>
</dbReference>
<dbReference type="InterPro" id="IPR036388">
    <property type="entry name" value="WH-like_DNA-bd_sf"/>
</dbReference>
<evidence type="ECO:0000256" key="6">
    <source>
        <dbReference type="ARBA" id="ARBA00023163"/>
    </source>
</evidence>
<dbReference type="GO" id="GO:0008982">
    <property type="term" value="F:protein-N(PI)-phosphohistidine-sugar phosphotransferase activity"/>
    <property type="evidence" value="ECO:0007669"/>
    <property type="project" value="InterPro"/>
</dbReference>
<keyword evidence="5" id="KW-0010">Activator</keyword>
<name>A0A077UG72_9STAP</name>
<dbReference type="Pfam" id="PF00874">
    <property type="entry name" value="PRD"/>
    <property type="match status" value="2"/>
</dbReference>
<dbReference type="SUPFAM" id="SSF55804">
    <property type="entry name" value="Phoshotransferase/anion transport protein"/>
    <property type="match status" value="1"/>
</dbReference>
<evidence type="ECO:0000256" key="1">
    <source>
        <dbReference type="ARBA" id="ARBA00011798"/>
    </source>
</evidence>
<dbReference type="InterPro" id="IPR036095">
    <property type="entry name" value="PTS_EIIB-like_sf"/>
</dbReference>
<dbReference type="EC" id="2.7.1.69" evidence="10"/>
<comment type="subunit">
    <text evidence="1">Homodimer or homotrimer. Seems to be a monomer when not phosphorylated.</text>
</comment>
<keyword evidence="4" id="KW-0805">Transcription regulation</keyword>
<dbReference type="InterPro" id="IPR036634">
    <property type="entry name" value="PRD_sf"/>
</dbReference>
<dbReference type="Gene3D" id="3.40.50.2300">
    <property type="match status" value="1"/>
</dbReference>
<dbReference type="Gene3D" id="1.10.1790.10">
    <property type="entry name" value="PRD domain"/>
    <property type="match status" value="2"/>
</dbReference>
<dbReference type="PANTHER" id="PTHR30185">
    <property type="entry name" value="CRYPTIC BETA-GLUCOSIDE BGL OPERON ANTITERMINATOR"/>
    <property type="match status" value="1"/>
</dbReference>
<feature type="domain" description="PTS EIIB type-2" evidence="8">
    <location>
        <begin position="401"/>
        <end position="492"/>
    </location>
</feature>
<evidence type="ECO:0000256" key="4">
    <source>
        <dbReference type="ARBA" id="ARBA00023015"/>
    </source>
</evidence>
<keyword evidence="6" id="KW-0804">Transcription</keyword>
<dbReference type="InterPro" id="IPR007737">
    <property type="entry name" value="Mga_HTH"/>
</dbReference>
<dbReference type="GO" id="GO:0009401">
    <property type="term" value="P:phosphoenolpyruvate-dependent sugar phosphotransferase system"/>
    <property type="evidence" value="ECO:0007669"/>
    <property type="project" value="InterPro"/>
</dbReference>
<dbReference type="InterPro" id="IPR016152">
    <property type="entry name" value="PTrfase/Anion_transptr"/>
</dbReference>
<dbReference type="CDD" id="cd00211">
    <property type="entry name" value="PTS_IIA_fru"/>
    <property type="match status" value="1"/>
</dbReference>
<dbReference type="GO" id="GO:0006355">
    <property type="term" value="P:regulation of DNA-templated transcription"/>
    <property type="evidence" value="ECO:0007669"/>
    <property type="project" value="InterPro"/>
</dbReference>
<keyword evidence="3" id="KW-0677">Repeat</keyword>
<dbReference type="Gene3D" id="3.40.930.10">
    <property type="entry name" value="Mannitol-specific EII, Chain A"/>
    <property type="match status" value="1"/>
</dbReference>
<evidence type="ECO:0000259" key="8">
    <source>
        <dbReference type="PROSITE" id="PS51099"/>
    </source>
</evidence>
<dbReference type="InterPro" id="IPR013011">
    <property type="entry name" value="PTS_EIIB_2"/>
</dbReference>
<accession>A0A077UG72</accession>
<dbReference type="AlphaFoldDB" id="A0A077UG72"/>
<evidence type="ECO:0000259" key="7">
    <source>
        <dbReference type="PROSITE" id="PS51094"/>
    </source>
</evidence>
<evidence type="ECO:0000256" key="5">
    <source>
        <dbReference type="ARBA" id="ARBA00023159"/>
    </source>
</evidence>
<sequence length="651" mass="74320">MLSHRQIEILHLLVQEQTFIPINHLAEQLNVSPRTIQYDLADIELYAETYHYKVSRNKAEGIKVTTEHMTLLNELEVNLTSQIHFSKDERLTHIALKLFETTNPVSTKQLAQDVNVSRRTIADDIKMIQAQLDQYHLKLNYVHNKGFNVIGEENHYRKAYAHFIHQYMKQAAPFIDADIFNSQSIALVRRAIITTLNSENYHLVQSAIDGLIYHILIAIQRLNENFSFDIPINEIDKWRHTNQYAIASKMIKNLERSCNVTFPESEIIFITLHLLGSKITEHTASSNAFDQHDLSQNIHELITCVSQELGIDMSKDNKLHTSLITHIKPAIHRIKYDMLQPNPLKQEVMRRYPQIIEAVSKHISPIEQDAVIRFNEDELTYITIHFASSIERVATHKQLMIKVVLLCGSGIGTSQLLKSKLNHLYPEFHIWDAYSIYQLEETRLLQDNIDYVISTVPCDISAVPVIHVDPFINQQSRQKLNQIINDAREQRVMKLATDGKSLADLLPEHRIIINKQPSSIESAITVAVQPLINDGIVDSNYTSAILKQLEQFGSYMVISPHIALIHAGTDYVQNGVGFALTYFTEGIIFGSKANDPVHLVITLATDHPNAHLKALGQLSELLSNELSRQDFLDGNICKIKQHIFVTKTKEV</sequence>
<dbReference type="PROSITE" id="PS51372">
    <property type="entry name" value="PRD_2"/>
    <property type="match status" value="2"/>
</dbReference>
<proteinExistence type="predicted"/>
<evidence type="ECO:0000256" key="2">
    <source>
        <dbReference type="ARBA" id="ARBA00022679"/>
    </source>
</evidence>
<dbReference type="InterPro" id="IPR011608">
    <property type="entry name" value="PRD"/>
</dbReference>
<evidence type="ECO:0000313" key="10">
    <source>
        <dbReference type="EMBL" id="CDR27225.1"/>
    </source>
</evidence>
<keyword evidence="2 10" id="KW-0808">Transferase</keyword>
<protein>
    <submittedName>
        <fullName evidence="10">Putative transcriptional antiterminator, BglG family / PTS system, mannitol/fructose-specific IIA component</fullName>
        <ecNumber evidence="10">2.7.1.69</ecNumber>
    </submittedName>
</protein>
<evidence type="ECO:0000256" key="3">
    <source>
        <dbReference type="ARBA" id="ARBA00022737"/>
    </source>
</evidence>
<dbReference type="Pfam" id="PF05043">
    <property type="entry name" value="Mga"/>
    <property type="match status" value="1"/>
</dbReference>
<dbReference type="InterPro" id="IPR036390">
    <property type="entry name" value="WH_DNA-bd_sf"/>
</dbReference>
<organism evidence="10 11">
    <name type="scientific">Staphylococcus schweitzeri</name>
    <dbReference type="NCBI Taxonomy" id="1654388"/>
    <lineage>
        <taxon>Bacteria</taxon>
        <taxon>Bacillati</taxon>
        <taxon>Bacillota</taxon>
        <taxon>Bacilli</taxon>
        <taxon>Bacillales</taxon>
        <taxon>Staphylococcaceae</taxon>
        <taxon>Staphylococcus</taxon>
    </lineage>
</organism>